<dbReference type="AlphaFoldDB" id="A0A426TV85"/>
<dbReference type="Proteomes" id="UP000280307">
    <property type="component" value="Unassembled WGS sequence"/>
</dbReference>
<comment type="caution">
    <text evidence="1">The sequence shown here is derived from an EMBL/GenBank/DDBJ whole genome shotgun (WGS) entry which is preliminary data.</text>
</comment>
<reference evidence="1 2" key="1">
    <citation type="submission" date="2018-12" db="EMBL/GenBank/DDBJ databases">
        <title>Genome Sequence of Candidatus Viridilinea halotolerans isolated from saline sulfide-rich spring.</title>
        <authorList>
            <person name="Grouzdev D.S."/>
            <person name="Burganskaya E.I."/>
            <person name="Krutkina M.S."/>
            <person name="Sukhacheva M.V."/>
            <person name="Gorlenko V.M."/>
        </authorList>
    </citation>
    <scope>NUCLEOTIDE SEQUENCE [LARGE SCALE GENOMIC DNA]</scope>
    <source>
        <strain evidence="1">Chok-6</strain>
    </source>
</reference>
<name>A0A426TV85_9CHLR</name>
<proteinExistence type="predicted"/>
<sequence>MTKQRGNQQHPLPFATWGWESHAHSLPGHGASPVQRPIRWCTLQYYYEFLNTELRRHIRYQRQAAAHYGCAYHEVADTGHDLMWERSAPTTAQVIHSWLEERTR</sequence>
<dbReference type="EMBL" id="RSAS01000647">
    <property type="protein sequence ID" value="RRR69322.1"/>
    <property type="molecule type" value="Genomic_DNA"/>
</dbReference>
<evidence type="ECO:0000313" key="2">
    <source>
        <dbReference type="Proteomes" id="UP000280307"/>
    </source>
</evidence>
<evidence type="ECO:0000313" key="1">
    <source>
        <dbReference type="EMBL" id="RRR69322.1"/>
    </source>
</evidence>
<evidence type="ECO:0008006" key="3">
    <source>
        <dbReference type="Google" id="ProtNLM"/>
    </source>
</evidence>
<accession>A0A426TV85</accession>
<gene>
    <name evidence="1" type="ORF">EI684_16040</name>
</gene>
<protein>
    <recommendedName>
        <fullName evidence="3">Alpha/beta hydrolase</fullName>
    </recommendedName>
</protein>
<organism evidence="1 2">
    <name type="scientific">Candidatus Viridilinea halotolerans</name>
    <dbReference type="NCBI Taxonomy" id="2491704"/>
    <lineage>
        <taxon>Bacteria</taxon>
        <taxon>Bacillati</taxon>
        <taxon>Chloroflexota</taxon>
        <taxon>Chloroflexia</taxon>
        <taxon>Chloroflexales</taxon>
        <taxon>Chloroflexineae</taxon>
        <taxon>Oscillochloridaceae</taxon>
        <taxon>Candidatus Viridilinea</taxon>
    </lineage>
</organism>